<evidence type="ECO:0000313" key="1">
    <source>
        <dbReference type="EMBL" id="ALS24767.1"/>
    </source>
</evidence>
<dbReference type="EMBL" id="CP013652">
    <property type="protein sequence ID" value="ALS24767.1"/>
    <property type="molecule type" value="Genomic_DNA"/>
</dbReference>
<dbReference type="AlphaFoldDB" id="A0A0U2N1C3"/>
<dbReference type="Proteomes" id="UP000061660">
    <property type="component" value="Chromosome"/>
</dbReference>
<dbReference type="OrthoDB" id="2678045at2"/>
<dbReference type="RefSeq" id="WP_062410316.1">
    <property type="nucleotide sequence ID" value="NZ_BJCS01000019.1"/>
</dbReference>
<dbReference type="STRING" id="162209.IJ22_44860"/>
<protein>
    <submittedName>
        <fullName evidence="1">Uncharacterized protein</fullName>
    </submittedName>
</protein>
<sequence>MNTYNKPNERSLSKDSTIYHYRLLKRIHYKPFFAYMFWPVAAIIPLLSFFLIHPAAVLSGIVVVPVLHAFIIQLLLRTKERHAPKTWKWSMRFPWLGYVPDSYIALAKACRLHLHTLWIVFIIIGCFYPWMSPMYLVYLLFIHIWLLLPRLLLLFLLRKHRSNGYLKLNDNDTSCYAQ</sequence>
<reference evidence="2" key="1">
    <citation type="submission" date="2015-12" db="EMBL/GenBank/DDBJ databases">
        <title>Complete genome sequences of two moderately thermophilic Paenibacillus species.</title>
        <authorList>
            <person name="Butler R.III."/>
            <person name="Wang J."/>
            <person name="Stark B.C."/>
            <person name="Pombert J.-F."/>
        </authorList>
    </citation>
    <scope>NUCLEOTIDE SEQUENCE [LARGE SCALE GENOMIC DNA]</scope>
    <source>
        <strain evidence="2">32O-Y</strain>
    </source>
</reference>
<dbReference type="KEGG" id="pnp:IJ22_44860"/>
<organism evidence="1 2">
    <name type="scientific">Paenibacillus naphthalenovorans</name>
    <dbReference type="NCBI Taxonomy" id="162209"/>
    <lineage>
        <taxon>Bacteria</taxon>
        <taxon>Bacillati</taxon>
        <taxon>Bacillota</taxon>
        <taxon>Bacilli</taxon>
        <taxon>Bacillales</taxon>
        <taxon>Paenibacillaceae</taxon>
        <taxon>Paenibacillus</taxon>
    </lineage>
</organism>
<keyword evidence="2" id="KW-1185">Reference proteome</keyword>
<evidence type="ECO:0000313" key="2">
    <source>
        <dbReference type="Proteomes" id="UP000061660"/>
    </source>
</evidence>
<gene>
    <name evidence="1" type="ORF">IJ22_44860</name>
</gene>
<reference evidence="1 2" key="2">
    <citation type="journal article" date="2016" name="Genome Announc.">
        <title>Complete Genome Sequences of Two Interactive Moderate Thermophiles, Paenibacillus napthalenovorans 32O-Y and Paenibacillus sp. 32O-W.</title>
        <authorList>
            <person name="Butler R.R.III."/>
            <person name="Wang J."/>
            <person name="Stark B.C."/>
            <person name="Pombert J.F."/>
        </authorList>
    </citation>
    <scope>NUCLEOTIDE SEQUENCE [LARGE SCALE GENOMIC DNA]</scope>
    <source>
        <strain evidence="1 2">32O-Y</strain>
    </source>
</reference>
<name>A0A0U2N1C3_9BACL</name>
<dbReference type="PATRIC" id="fig|162209.4.peg.4730"/>
<proteinExistence type="predicted"/>
<accession>A0A0U2N1C3</accession>